<dbReference type="Proteomes" id="UP000256970">
    <property type="component" value="Unassembled WGS sequence"/>
</dbReference>
<evidence type="ECO:0000313" key="2">
    <source>
        <dbReference type="Proteomes" id="UP000256970"/>
    </source>
</evidence>
<keyword evidence="2" id="KW-1185">Reference proteome</keyword>
<accession>A0A383WMJ4</accession>
<dbReference type="EMBL" id="FNXT01001320">
    <property type="protein sequence ID" value="SZX78442.1"/>
    <property type="molecule type" value="Genomic_DNA"/>
</dbReference>
<dbReference type="AlphaFoldDB" id="A0A383WMJ4"/>
<gene>
    <name evidence="1" type="ORF">BQ4739_LOCUS18725</name>
</gene>
<protein>
    <submittedName>
        <fullName evidence="1">Uncharacterized protein</fullName>
    </submittedName>
</protein>
<organism evidence="1 2">
    <name type="scientific">Tetradesmus obliquus</name>
    <name type="common">Green alga</name>
    <name type="synonym">Acutodesmus obliquus</name>
    <dbReference type="NCBI Taxonomy" id="3088"/>
    <lineage>
        <taxon>Eukaryota</taxon>
        <taxon>Viridiplantae</taxon>
        <taxon>Chlorophyta</taxon>
        <taxon>core chlorophytes</taxon>
        <taxon>Chlorophyceae</taxon>
        <taxon>CS clade</taxon>
        <taxon>Sphaeropleales</taxon>
        <taxon>Scenedesmaceae</taxon>
        <taxon>Tetradesmus</taxon>
    </lineage>
</organism>
<reference evidence="1 2" key="1">
    <citation type="submission" date="2016-10" db="EMBL/GenBank/DDBJ databases">
        <authorList>
            <person name="Cai Z."/>
        </authorList>
    </citation>
    <scope>NUCLEOTIDE SEQUENCE [LARGE SCALE GENOMIC DNA]</scope>
</reference>
<proteinExistence type="predicted"/>
<dbReference type="SUPFAM" id="SSF52151">
    <property type="entry name" value="FabD/lysophospholipase-like"/>
    <property type="match status" value="1"/>
</dbReference>
<sequence>MGVLTKAQYLSANSGGGWVTTPYSYSSAAALANFFGPYVDPTNLTVSSLSKQHTAGSWGKAASDQTLVPGLLSNPALHDRLRPITLGGGLAEPLAMHTLAPRKKAAGNTGNEILNYWNLWDYKQTLLSFVDEGAVDDLGVMPLLRRGVTNIVICLATHDNPDSTIKAFAESEYALAGLFGAVPLNAKDAKGQPLKLHDTNSPATWNSMSQVFPAEGFPALFDQYKASFLQGGAHIFNATYQVLPNSFHVVKGNYKVSVLWLLNGRSSQWEAALPQETQQWLAPKRNASSGPYRGYPNVYNVLQAPAQLVSLLSQQASWAVREKQSLVQDWVAAAAQ</sequence>
<dbReference type="InterPro" id="IPR016035">
    <property type="entry name" value="Acyl_Trfase/lysoPLipase"/>
</dbReference>
<dbReference type="STRING" id="3088.A0A383WMJ4"/>
<evidence type="ECO:0000313" key="1">
    <source>
        <dbReference type="EMBL" id="SZX78442.1"/>
    </source>
</evidence>
<name>A0A383WMJ4_TETOB</name>